<dbReference type="AlphaFoldDB" id="A0A4Y1X1S4"/>
<dbReference type="OrthoDB" id="273614at2"/>
<keyword evidence="2" id="KW-0012">Acyltransferase</keyword>
<feature type="compositionally biased region" description="Basic and acidic residues" evidence="3">
    <location>
        <begin position="181"/>
        <end position="194"/>
    </location>
</feature>
<dbReference type="InterPro" id="IPR050832">
    <property type="entry name" value="Bact_Acetyltransf"/>
</dbReference>
<dbReference type="InterPro" id="IPR000182">
    <property type="entry name" value="GNAT_dom"/>
</dbReference>
<proteinExistence type="predicted"/>
<dbReference type="PROSITE" id="PS51186">
    <property type="entry name" value="GNAT"/>
    <property type="match status" value="1"/>
</dbReference>
<dbReference type="Gene3D" id="3.40.630.30">
    <property type="match status" value="1"/>
</dbReference>
<evidence type="ECO:0000313" key="5">
    <source>
        <dbReference type="EMBL" id="BBL07090.1"/>
    </source>
</evidence>
<evidence type="ECO:0000256" key="3">
    <source>
        <dbReference type="SAM" id="MobiDB-lite"/>
    </source>
</evidence>
<dbReference type="KEGG" id="ada:A5CPEGH6_17280"/>
<evidence type="ECO:0000256" key="2">
    <source>
        <dbReference type="ARBA" id="ARBA00023315"/>
    </source>
</evidence>
<gene>
    <name evidence="5" type="ORF">A5CPEGH6_17280</name>
</gene>
<evidence type="ECO:0000256" key="1">
    <source>
        <dbReference type="ARBA" id="ARBA00022679"/>
    </source>
</evidence>
<dbReference type="InterPro" id="IPR016181">
    <property type="entry name" value="Acyl_CoA_acyltransferase"/>
</dbReference>
<keyword evidence="6" id="KW-1185">Reference proteome</keyword>
<dbReference type="RefSeq" id="WP_141429103.1">
    <property type="nucleotide sequence ID" value="NZ_AP019736.1"/>
</dbReference>
<dbReference type="EMBL" id="AP019736">
    <property type="protein sequence ID" value="BBL07090.1"/>
    <property type="molecule type" value="Genomic_DNA"/>
</dbReference>
<keyword evidence="1" id="KW-0808">Transferase</keyword>
<evidence type="ECO:0000313" key="6">
    <source>
        <dbReference type="Proteomes" id="UP000319374"/>
    </source>
</evidence>
<accession>A0A4Y1X1S4</accession>
<dbReference type="GO" id="GO:0016747">
    <property type="term" value="F:acyltransferase activity, transferring groups other than amino-acyl groups"/>
    <property type="evidence" value="ECO:0007669"/>
    <property type="project" value="InterPro"/>
</dbReference>
<reference evidence="6" key="1">
    <citation type="submission" date="2019-06" db="EMBL/GenBank/DDBJ databases">
        <title>Alistipes onderdonkii subsp. vulgaris subsp. nov., Alistipes dispar sp. nov. and Alistipes communis sp. nov., isolated from human faeces, and creation of Alistipes onderdonkii subsp. onderdonkii subsp. nov.</title>
        <authorList>
            <person name="Sakamoto M."/>
            <person name="Ikeyama N."/>
            <person name="Ogata Y."/>
            <person name="Suda W."/>
            <person name="Iino T."/>
            <person name="Hattori M."/>
            <person name="Ohkuma M."/>
        </authorList>
    </citation>
    <scope>NUCLEOTIDE SEQUENCE [LARGE SCALE GENOMIC DNA]</scope>
    <source>
        <strain evidence="6">5CPEGH6</strain>
    </source>
</reference>
<dbReference type="GeneID" id="98673716"/>
<dbReference type="PANTHER" id="PTHR43877">
    <property type="entry name" value="AMINOALKYLPHOSPHONATE N-ACETYLTRANSFERASE-RELATED-RELATED"/>
    <property type="match status" value="1"/>
</dbReference>
<sequence>MADFCIREVRETTPPLLDAFAALMPQLSAGLEAPSAAALERIVRSPSAAMFAAWRDGAAVGALTLVWYDVPSGRKGWIEDVVVDASARGAGVGEALVRAALERAAREGVERVMLTSRPARRAARALYRKVGFEEAETSVFVRRTTGQVLGQTGKIAVGTAGNELAEEAGEQAAGLLSEAGRQMEKPKSSASDER</sequence>
<dbReference type="CDD" id="cd04301">
    <property type="entry name" value="NAT_SF"/>
    <property type="match status" value="1"/>
</dbReference>
<dbReference type="Pfam" id="PF00583">
    <property type="entry name" value="Acetyltransf_1"/>
    <property type="match status" value="1"/>
</dbReference>
<dbReference type="SUPFAM" id="SSF55729">
    <property type="entry name" value="Acyl-CoA N-acyltransferases (Nat)"/>
    <property type="match status" value="1"/>
</dbReference>
<feature type="region of interest" description="Disordered" evidence="3">
    <location>
        <begin position="168"/>
        <end position="194"/>
    </location>
</feature>
<organism evidence="5 6">
    <name type="scientific">Alistipes dispar</name>
    <dbReference type="NCBI Taxonomy" id="2585119"/>
    <lineage>
        <taxon>Bacteria</taxon>
        <taxon>Pseudomonadati</taxon>
        <taxon>Bacteroidota</taxon>
        <taxon>Bacteroidia</taxon>
        <taxon>Bacteroidales</taxon>
        <taxon>Rikenellaceae</taxon>
        <taxon>Alistipes</taxon>
    </lineage>
</organism>
<protein>
    <recommendedName>
        <fullName evidence="4">N-acetyltransferase domain-containing protein</fullName>
    </recommendedName>
</protein>
<evidence type="ECO:0000259" key="4">
    <source>
        <dbReference type="PROSITE" id="PS51186"/>
    </source>
</evidence>
<dbReference type="Proteomes" id="UP000319374">
    <property type="component" value="Chromosome"/>
</dbReference>
<name>A0A4Y1X1S4_9BACT</name>
<feature type="compositionally biased region" description="Low complexity" evidence="3">
    <location>
        <begin position="170"/>
        <end position="180"/>
    </location>
</feature>
<feature type="domain" description="N-acetyltransferase" evidence="4">
    <location>
        <begin position="7"/>
        <end position="154"/>
    </location>
</feature>